<accession>X6MAV9</accession>
<reference evidence="1 2" key="1">
    <citation type="journal article" date="2013" name="Curr. Biol.">
        <title>The Genome of the Foraminiferan Reticulomyxa filosa.</title>
        <authorList>
            <person name="Glockner G."/>
            <person name="Hulsmann N."/>
            <person name="Schleicher M."/>
            <person name="Noegel A.A."/>
            <person name="Eichinger L."/>
            <person name="Gallinger C."/>
            <person name="Pawlowski J."/>
            <person name="Sierra R."/>
            <person name="Euteneuer U."/>
            <person name="Pillet L."/>
            <person name="Moustafa A."/>
            <person name="Platzer M."/>
            <person name="Groth M."/>
            <person name="Szafranski K."/>
            <person name="Schliwa M."/>
        </authorList>
    </citation>
    <scope>NUCLEOTIDE SEQUENCE [LARGE SCALE GENOMIC DNA]</scope>
</reference>
<evidence type="ECO:0000313" key="2">
    <source>
        <dbReference type="Proteomes" id="UP000023152"/>
    </source>
</evidence>
<feature type="non-terminal residue" evidence="1">
    <location>
        <position position="1"/>
    </location>
</feature>
<name>X6MAV9_RETFI</name>
<comment type="caution">
    <text evidence="1">The sequence shown here is derived from an EMBL/GenBank/DDBJ whole genome shotgun (WGS) entry which is preliminary data.</text>
</comment>
<sequence length="552" mass="65616">LDEVVDQIRQNEIGLIMKISTTKVNLVKLITTMINEHMDLSKLNKNQRIHELLQKMNQLLSTFSITDHQYEHSLHVWFLRQIYKLKGIHWIEMIFAHSVIRQRFQLFRQVNPINVFGLLRERTWRNDTFNPFFGIYGNRDYDDILHKNITQNTFPVNGSSLSFRIIAESLSLIYLSGNNYSGMQLQNLHAHIQKCFTQRIFLQIFTHFTSSPRDIQSSYWKSTRDPLDLIVIRLCFHFMSVLPFMKRNPFRFLFDESELFLFDKGYESDTLKIHYCSHNHPLLINASVSKGVTCPWKDCGATISRTSPKSKNTTDTKSIWSILRRYYTSPKKTEPSGLRPLTSTLLRFLYHLLLLLRSEGVPQDERKIQELMKQNNKQDVFKILLKQIKQDFKSLEIQTDLNEELLNIALHSWIKHFSENFKTWYPQGLTRGDLTEVYEFEKRLDNEYSTFFNSKNEFIKLRNKSELEPNDNNKFKELMDEIEETKEMNQCYEAKYLPLFLKIQPLSWRDLCHVFNNNPSLSQKYPLTAKLLKCDESIWYIQYLPSIINLIR</sequence>
<protein>
    <submittedName>
        <fullName evidence="1">Uncharacterized protein</fullName>
    </submittedName>
</protein>
<keyword evidence="2" id="KW-1185">Reference proteome</keyword>
<dbReference type="Proteomes" id="UP000023152">
    <property type="component" value="Unassembled WGS sequence"/>
</dbReference>
<evidence type="ECO:0000313" key="1">
    <source>
        <dbReference type="EMBL" id="ETO10786.1"/>
    </source>
</evidence>
<proteinExistence type="predicted"/>
<gene>
    <name evidence="1" type="ORF">RFI_26591</name>
</gene>
<dbReference type="EMBL" id="ASPP01023132">
    <property type="protein sequence ID" value="ETO10786.1"/>
    <property type="molecule type" value="Genomic_DNA"/>
</dbReference>
<organism evidence="1 2">
    <name type="scientific">Reticulomyxa filosa</name>
    <dbReference type="NCBI Taxonomy" id="46433"/>
    <lineage>
        <taxon>Eukaryota</taxon>
        <taxon>Sar</taxon>
        <taxon>Rhizaria</taxon>
        <taxon>Retaria</taxon>
        <taxon>Foraminifera</taxon>
        <taxon>Monothalamids</taxon>
        <taxon>Reticulomyxidae</taxon>
        <taxon>Reticulomyxa</taxon>
    </lineage>
</organism>
<dbReference type="AlphaFoldDB" id="X6MAV9"/>